<proteinExistence type="predicted"/>
<dbReference type="Proteomes" id="UP000030854">
    <property type="component" value="Unassembled WGS sequence"/>
</dbReference>
<accession>A0A0B1NXY4</accession>
<evidence type="ECO:0000313" key="1">
    <source>
        <dbReference type="EMBL" id="KHJ31237.1"/>
    </source>
</evidence>
<reference evidence="1 2" key="1">
    <citation type="journal article" date="2014" name="BMC Genomics">
        <title>Adaptive genomic structural variation in the grape powdery mildew pathogen, Erysiphe necator.</title>
        <authorList>
            <person name="Jones L."/>
            <person name="Riaz S."/>
            <person name="Morales-Cruz A."/>
            <person name="Amrine K.C."/>
            <person name="McGuire B."/>
            <person name="Gubler W.D."/>
            <person name="Walker M.A."/>
            <person name="Cantu D."/>
        </authorList>
    </citation>
    <scope>NUCLEOTIDE SEQUENCE [LARGE SCALE GENOMIC DNA]</scope>
    <source>
        <strain evidence="2">c</strain>
    </source>
</reference>
<protein>
    <submittedName>
        <fullName evidence="1">Uncharacterized protein</fullName>
    </submittedName>
</protein>
<sequence>MIRLGPEHEARKAGPFELRQKIQELVSDKSLVSNVWSVPSGVAILASTPAKAASIMQSKATIEERLGNAIVEQQEKWTTFVIGPIPKRVRCLDGMQDLMEVLLQEELATV</sequence>
<dbReference type="AlphaFoldDB" id="A0A0B1NXY4"/>
<comment type="caution">
    <text evidence="1">The sequence shown here is derived from an EMBL/GenBank/DDBJ whole genome shotgun (WGS) entry which is preliminary data.</text>
</comment>
<dbReference type="EMBL" id="JNVN01003092">
    <property type="protein sequence ID" value="KHJ31237.1"/>
    <property type="molecule type" value="Genomic_DNA"/>
</dbReference>
<evidence type="ECO:0000313" key="2">
    <source>
        <dbReference type="Proteomes" id="UP000030854"/>
    </source>
</evidence>
<dbReference type="HOGENOM" id="CLU_143693_0_0_1"/>
<organism evidence="1 2">
    <name type="scientific">Uncinula necator</name>
    <name type="common">Grape powdery mildew</name>
    <dbReference type="NCBI Taxonomy" id="52586"/>
    <lineage>
        <taxon>Eukaryota</taxon>
        <taxon>Fungi</taxon>
        <taxon>Dikarya</taxon>
        <taxon>Ascomycota</taxon>
        <taxon>Pezizomycotina</taxon>
        <taxon>Leotiomycetes</taxon>
        <taxon>Erysiphales</taxon>
        <taxon>Erysiphaceae</taxon>
        <taxon>Erysiphe</taxon>
    </lineage>
</organism>
<gene>
    <name evidence="1" type="ORF">EV44_g4058</name>
</gene>
<name>A0A0B1NXY4_UNCNE</name>
<keyword evidence="2" id="KW-1185">Reference proteome</keyword>